<proteinExistence type="predicted"/>
<organism evidence="8 9">
    <name type="scientific">Heterobasidion irregulare (strain TC 32-1)</name>
    <dbReference type="NCBI Taxonomy" id="747525"/>
    <lineage>
        <taxon>Eukaryota</taxon>
        <taxon>Fungi</taxon>
        <taxon>Dikarya</taxon>
        <taxon>Basidiomycota</taxon>
        <taxon>Agaricomycotina</taxon>
        <taxon>Agaricomycetes</taxon>
        <taxon>Russulales</taxon>
        <taxon>Bondarzewiaceae</taxon>
        <taxon>Heterobasidion</taxon>
        <taxon>Heterobasidion annosum species complex</taxon>
    </lineage>
</organism>
<sequence>MGHDCDVPSFENFINCKRKLQDVPDDVITSIINQHYFDTTFIDPDSLAESPSFSLSPASSYSGDSSGYPADTPDQEPTYITTDRGLDYLGAVPLSTLHPDIFCPNEDTIAMGQIYQGGISPSDIFLAQQSYPDLEYLTDGPEQMSACFNDSQGFISDITAQPSSTFPHTSYSPLSFSQPNEDSIAMDPISQEGIPPSHVVSATQPYPDLQQTTGPLRRFPCKHCDRSFATRWNLKTHMNLHNPNRMKPFACTHEGCHYASARKNDLKRHMGSCSHA</sequence>
<keyword evidence="1" id="KW-0479">Metal-binding</keyword>
<keyword evidence="4" id="KW-0862">Zinc</keyword>
<dbReference type="SMART" id="SM00355">
    <property type="entry name" value="ZnF_C2H2"/>
    <property type="match status" value="2"/>
</dbReference>
<dbReference type="HOGENOM" id="CLU_1008512_0_0_1"/>
<gene>
    <name evidence="8" type="ORF">HETIRDRAFT_325249</name>
</gene>
<evidence type="ECO:0000313" key="8">
    <source>
        <dbReference type="EMBL" id="ETW77830.1"/>
    </source>
</evidence>
<accession>W4JXN2</accession>
<evidence type="ECO:0000256" key="1">
    <source>
        <dbReference type="ARBA" id="ARBA00022723"/>
    </source>
</evidence>
<evidence type="ECO:0000313" key="9">
    <source>
        <dbReference type="Proteomes" id="UP000030671"/>
    </source>
</evidence>
<dbReference type="InterPro" id="IPR013087">
    <property type="entry name" value="Znf_C2H2_type"/>
</dbReference>
<keyword evidence="3 5" id="KW-0863">Zinc-finger</keyword>
<evidence type="ECO:0000256" key="6">
    <source>
        <dbReference type="SAM" id="MobiDB-lite"/>
    </source>
</evidence>
<keyword evidence="2" id="KW-0677">Repeat</keyword>
<dbReference type="STRING" id="747525.W4JXN2"/>
<dbReference type="AlphaFoldDB" id="W4JXN2"/>
<protein>
    <recommendedName>
        <fullName evidence="7">C2H2-type domain-containing protein</fullName>
    </recommendedName>
</protein>
<dbReference type="OrthoDB" id="8117402at2759"/>
<name>W4JXN2_HETIT</name>
<dbReference type="Proteomes" id="UP000030671">
    <property type="component" value="Unassembled WGS sequence"/>
</dbReference>
<feature type="domain" description="C2H2-type" evidence="7">
    <location>
        <begin position="219"/>
        <end position="246"/>
    </location>
</feature>
<dbReference type="FunFam" id="3.30.160.60:FF:000110">
    <property type="entry name" value="Zinc finger protein-like"/>
    <property type="match status" value="1"/>
</dbReference>
<feature type="region of interest" description="Disordered" evidence="6">
    <location>
        <begin position="53"/>
        <end position="81"/>
    </location>
</feature>
<dbReference type="Gene3D" id="3.30.160.60">
    <property type="entry name" value="Classic Zinc Finger"/>
    <property type="match status" value="2"/>
</dbReference>
<evidence type="ECO:0000256" key="5">
    <source>
        <dbReference type="PROSITE-ProRule" id="PRU00042"/>
    </source>
</evidence>
<dbReference type="RefSeq" id="XP_009549851.1">
    <property type="nucleotide sequence ID" value="XM_009551556.1"/>
</dbReference>
<reference evidence="8 9" key="1">
    <citation type="journal article" date="2012" name="New Phytol.">
        <title>Insight into trade-off between wood decay and parasitism from the genome of a fungal forest pathogen.</title>
        <authorList>
            <person name="Olson A."/>
            <person name="Aerts A."/>
            <person name="Asiegbu F."/>
            <person name="Belbahri L."/>
            <person name="Bouzid O."/>
            <person name="Broberg A."/>
            <person name="Canback B."/>
            <person name="Coutinho P.M."/>
            <person name="Cullen D."/>
            <person name="Dalman K."/>
            <person name="Deflorio G."/>
            <person name="van Diepen L.T."/>
            <person name="Dunand C."/>
            <person name="Duplessis S."/>
            <person name="Durling M."/>
            <person name="Gonthier P."/>
            <person name="Grimwood J."/>
            <person name="Fossdal C.G."/>
            <person name="Hansson D."/>
            <person name="Henrissat B."/>
            <person name="Hietala A."/>
            <person name="Himmelstrand K."/>
            <person name="Hoffmeister D."/>
            <person name="Hogberg N."/>
            <person name="James T.Y."/>
            <person name="Karlsson M."/>
            <person name="Kohler A."/>
            <person name="Kues U."/>
            <person name="Lee Y.H."/>
            <person name="Lin Y.C."/>
            <person name="Lind M."/>
            <person name="Lindquist E."/>
            <person name="Lombard V."/>
            <person name="Lucas S."/>
            <person name="Lunden K."/>
            <person name="Morin E."/>
            <person name="Murat C."/>
            <person name="Park J."/>
            <person name="Raffaello T."/>
            <person name="Rouze P."/>
            <person name="Salamov A."/>
            <person name="Schmutz J."/>
            <person name="Solheim H."/>
            <person name="Stahlberg J."/>
            <person name="Velez H."/>
            <person name="de Vries R.P."/>
            <person name="Wiebenga A."/>
            <person name="Woodward S."/>
            <person name="Yakovlev I."/>
            <person name="Garbelotto M."/>
            <person name="Martin F."/>
            <person name="Grigoriev I.V."/>
            <person name="Stenlid J."/>
        </authorList>
    </citation>
    <scope>NUCLEOTIDE SEQUENCE [LARGE SCALE GENOMIC DNA]</scope>
    <source>
        <strain evidence="8 9">TC 32-1</strain>
    </source>
</reference>
<dbReference type="InterPro" id="IPR036236">
    <property type="entry name" value="Znf_C2H2_sf"/>
</dbReference>
<keyword evidence="9" id="KW-1185">Reference proteome</keyword>
<dbReference type="PROSITE" id="PS50157">
    <property type="entry name" value="ZINC_FINGER_C2H2_2"/>
    <property type="match status" value="1"/>
</dbReference>
<dbReference type="PROSITE" id="PS00028">
    <property type="entry name" value="ZINC_FINGER_C2H2_1"/>
    <property type="match status" value="1"/>
</dbReference>
<dbReference type="Pfam" id="PF00096">
    <property type="entry name" value="zf-C2H2"/>
    <property type="match status" value="1"/>
</dbReference>
<evidence type="ECO:0000256" key="3">
    <source>
        <dbReference type="ARBA" id="ARBA00022771"/>
    </source>
</evidence>
<dbReference type="KEGG" id="hir:HETIRDRAFT_325249"/>
<dbReference type="GO" id="GO:0008270">
    <property type="term" value="F:zinc ion binding"/>
    <property type="evidence" value="ECO:0007669"/>
    <property type="project" value="UniProtKB-KW"/>
</dbReference>
<evidence type="ECO:0000259" key="7">
    <source>
        <dbReference type="PROSITE" id="PS50157"/>
    </source>
</evidence>
<dbReference type="SUPFAM" id="SSF57667">
    <property type="entry name" value="beta-beta-alpha zinc fingers"/>
    <property type="match status" value="1"/>
</dbReference>
<dbReference type="InParanoid" id="W4JXN2"/>
<dbReference type="GeneID" id="20671129"/>
<evidence type="ECO:0000256" key="2">
    <source>
        <dbReference type="ARBA" id="ARBA00022737"/>
    </source>
</evidence>
<dbReference type="EMBL" id="KI925462">
    <property type="protein sequence ID" value="ETW77830.1"/>
    <property type="molecule type" value="Genomic_DNA"/>
</dbReference>
<feature type="compositionally biased region" description="Low complexity" evidence="6">
    <location>
        <begin position="53"/>
        <end position="71"/>
    </location>
</feature>
<evidence type="ECO:0000256" key="4">
    <source>
        <dbReference type="ARBA" id="ARBA00022833"/>
    </source>
</evidence>